<proteinExistence type="predicted"/>
<name>A0A1M4UYC4_9BACL</name>
<dbReference type="Pfam" id="PF20695">
    <property type="entry name" value="UbiD_N"/>
    <property type="match status" value="1"/>
</dbReference>
<dbReference type="Pfam" id="PF20696">
    <property type="entry name" value="UbiD_C"/>
    <property type="match status" value="1"/>
</dbReference>
<feature type="domain" description="3-octaprenyl-4-hydroxybenzoate carboxy-lyase-like C-terminal" evidence="3">
    <location>
        <begin position="321"/>
        <end position="441"/>
    </location>
</feature>
<dbReference type="GO" id="GO:0016831">
    <property type="term" value="F:carboxy-lyase activity"/>
    <property type="evidence" value="ECO:0007669"/>
    <property type="project" value="InterPro"/>
</dbReference>
<evidence type="ECO:0000313" key="4">
    <source>
        <dbReference type="EMBL" id="SHE61650.1"/>
    </source>
</evidence>
<reference evidence="4 5" key="1">
    <citation type="submission" date="2016-11" db="EMBL/GenBank/DDBJ databases">
        <authorList>
            <person name="Jaros S."/>
            <person name="Januszkiewicz K."/>
            <person name="Wedrychowicz H."/>
        </authorList>
    </citation>
    <scope>NUCLEOTIDE SEQUENCE [LARGE SCALE GENOMIC DNA]</scope>
    <source>
        <strain evidence="4 5">DSM 44666</strain>
    </source>
</reference>
<accession>A0A1M4UYC4</accession>
<protein>
    <submittedName>
        <fullName evidence="4">UbiD family decarboxylase</fullName>
    </submittedName>
</protein>
<dbReference type="InterPro" id="IPR049381">
    <property type="entry name" value="UbiD-like_C"/>
</dbReference>
<evidence type="ECO:0000259" key="1">
    <source>
        <dbReference type="Pfam" id="PF01977"/>
    </source>
</evidence>
<evidence type="ECO:0000259" key="2">
    <source>
        <dbReference type="Pfam" id="PF20695"/>
    </source>
</evidence>
<dbReference type="InterPro" id="IPR002830">
    <property type="entry name" value="UbiD"/>
</dbReference>
<dbReference type="Pfam" id="PF01977">
    <property type="entry name" value="UbiD"/>
    <property type="match status" value="1"/>
</dbReference>
<gene>
    <name evidence="4" type="ORF">SAMN05444392_10280</name>
</gene>
<evidence type="ECO:0000313" key="5">
    <source>
        <dbReference type="Proteomes" id="UP000184476"/>
    </source>
</evidence>
<feature type="domain" description="3-octaprenyl-4-hydroxybenzoate carboxy-lyase-like Rift-related" evidence="1">
    <location>
        <begin position="116"/>
        <end position="315"/>
    </location>
</feature>
<organism evidence="4 5">
    <name type="scientific">Seinonella peptonophila</name>
    <dbReference type="NCBI Taxonomy" id="112248"/>
    <lineage>
        <taxon>Bacteria</taxon>
        <taxon>Bacillati</taxon>
        <taxon>Bacillota</taxon>
        <taxon>Bacilli</taxon>
        <taxon>Bacillales</taxon>
        <taxon>Thermoactinomycetaceae</taxon>
        <taxon>Seinonella</taxon>
    </lineage>
</organism>
<dbReference type="PANTHER" id="PTHR30108:SF7">
    <property type="entry name" value="3-POLYPRENYL-4-HYDROXYBENZOATE DECARBOXYLASE"/>
    <property type="match status" value="1"/>
</dbReference>
<dbReference type="SUPFAM" id="SSF143968">
    <property type="entry name" value="UbiD C-terminal domain-like"/>
    <property type="match status" value="2"/>
</dbReference>
<dbReference type="Gene3D" id="3.40.1670.10">
    <property type="entry name" value="UbiD C-terminal domain-like"/>
    <property type="match status" value="1"/>
</dbReference>
<dbReference type="STRING" id="112248.SAMN05444392_10280"/>
<dbReference type="GO" id="GO:0005737">
    <property type="term" value="C:cytoplasm"/>
    <property type="evidence" value="ECO:0007669"/>
    <property type="project" value="TreeGrafter"/>
</dbReference>
<feature type="domain" description="3-octaprenyl-4-hydroxybenzoate carboxy-lyase-like N-terminal" evidence="2">
    <location>
        <begin position="9"/>
        <end position="87"/>
    </location>
</feature>
<dbReference type="EMBL" id="FQVL01000002">
    <property type="protein sequence ID" value="SHE61650.1"/>
    <property type="molecule type" value="Genomic_DNA"/>
</dbReference>
<keyword evidence="5" id="KW-1185">Reference proteome</keyword>
<dbReference type="InterPro" id="IPR048304">
    <property type="entry name" value="UbiD_Rift_dom"/>
</dbReference>
<dbReference type="PANTHER" id="PTHR30108">
    <property type="entry name" value="3-OCTAPRENYL-4-HYDROXYBENZOATE CARBOXY-LYASE-RELATED"/>
    <property type="match status" value="1"/>
</dbReference>
<dbReference type="AlphaFoldDB" id="A0A1M4UYC4"/>
<sequence length="586" mass="67298">MHKNLRSYLKLLYKENEIVEVDAPVDPALEIPEIHRRIIEEGGPALLFTNPKGSKFPIVTNLFGTPRRIELAFGPRPEQLIIQLTQAVHQLLPPRMTQLWKMRQPLWDVAQTGFKTVSPEQAPVLERQMKQVNLNHLPALTSWPEDGGAFFTLPLVYTEHPDTKEHNLGVYRMQIHNQHTTGMHWQIHKGGGFHHQVAEKKRASLPVSVFLGGPPALTLSAIAALPEMIPEYLFASFIMGDKLHLTRMKDITHPLIAEAEFAFCGSVPALERRAEGPFGDHFGYYSLTHDFPIFEIERLYHRKDAIFPATVVGKPRQEDYYIGEYMLRLFSPIFPMVMPGVKKLWSYAESGFHALTGAIVRESYHREAVGHAFRIMGEGQLSLTKFLMLTDIDCDLSRFSEFLELILARFQPERDLIIIHDTSIDTLDYTGRKFHHGSKAFLLGIGDPVRELPSQYQGDVLKLAPKIKPYCKGCLLISGASFEEEPQLGQMILDHYHEQLQDWPLIFLVDDVDSIQSQTDFLWTTFTRFDPAHDIYAQKELHHNKINFQLPLVIDARMKPFYPAEVEPDEQTIQLVDTRWKEYFTK</sequence>
<evidence type="ECO:0000259" key="3">
    <source>
        <dbReference type="Pfam" id="PF20696"/>
    </source>
</evidence>
<dbReference type="SUPFAM" id="SSF50475">
    <property type="entry name" value="FMN-binding split barrel"/>
    <property type="match status" value="1"/>
</dbReference>
<dbReference type="NCBIfam" id="TIGR00148">
    <property type="entry name" value="UbiD family decarboxylase"/>
    <property type="match status" value="1"/>
</dbReference>
<dbReference type="Proteomes" id="UP000184476">
    <property type="component" value="Unassembled WGS sequence"/>
</dbReference>
<dbReference type="OrthoDB" id="9809841at2"/>
<dbReference type="InterPro" id="IPR049383">
    <property type="entry name" value="UbiD-like_N"/>
</dbReference>